<keyword evidence="9" id="KW-1185">Reference proteome</keyword>
<dbReference type="PROSITE" id="PS51192">
    <property type="entry name" value="HELICASE_ATP_BIND_1"/>
    <property type="match status" value="1"/>
</dbReference>
<keyword evidence="2 8" id="KW-0067">ATP-binding</keyword>
<protein>
    <submittedName>
        <fullName evidence="8">DEAD/DEAH box helicase</fullName>
    </submittedName>
</protein>
<feature type="region of interest" description="Disordered" evidence="4">
    <location>
        <begin position="143"/>
        <end position="168"/>
    </location>
</feature>
<dbReference type="CDD" id="cd18012">
    <property type="entry name" value="DEXQc_arch_SWI2_SNF2"/>
    <property type="match status" value="1"/>
</dbReference>
<dbReference type="PANTHER" id="PTHR10799">
    <property type="entry name" value="SNF2/RAD54 HELICASE FAMILY"/>
    <property type="match status" value="1"/>
</dbReference>
<dbReference type="SUPFAM" id="SSF52540">
    <property type="entry name" value="P-loop containing nucleoside triphosphate hydrolases"/>
    <property type="match status" value="2"/>
</dbReference>
<dbReference type="EMBL" id="JAEVLS010000001">
    <property type="protein sequence ID" value="MBM0103221.1"/>
    <property type="molecule type" value="Genomic_DNA"/>
</dbReference>
<evidence type="ECO:0000259" key="5">
    <source>
        <dbReference type="PROSITE" id="PS50966"/>
    </source>
</evidence>
<evidence type="ECO:0000256" key="4">
    <source>
        <dbReference type="SAM" id="MobiDB-lite"/>
    </source>
</evidence>
<dbReference type="Proteomes" id="UP000661077">
    <property type="component" value="Unassembled WGS sequence"/>
</dbReference>
<proteinExistence type="predicted"/>
<dbReference type="SMART" id="SM00490">
    <property type="entry name" value="HELICc"/>
    <property type="match status" value="1"/>
</dbReference>
<dbReference type="InterPro" id="IPR000330">
    <property type="entry name" value="SNF2_N"/>
</dbReference>
<dbReference type="Gene3D" id="3.40.50.10810">
    <property type="entry name" value="Tandem AAA-ATPase domain"/>
    <property type="match status" value="1"/>
</dbReference>
<dbReference type="InterPro" id="IPR014001">
    <property type="entry name" value="Helicase_ATP-bd"/>
</dbReference>
<accession>A0ABS1WQH7</accession>
<sequence>MSLSRLQVAFGDDLFLAAQQLARGGAVSDLRILQSGLVVTGQVAEGAAGQRHRVYIRHAAPKDSQIAEAECSCGKESPCLHVAAVAIAAATNAPSVATPQRPASALQRATSASTGPQLQQRLYYLLQSTSAGELQLSTWVGQAPPGSTRLSRGSSSPFVPRSNGGNDFPRYVDTQDRHILQALLAQRTDGPWILRDDTGVAALNDVIATGRARWQTLDSASLKTGKPRQTRLSWQQLENGDQYLQCEVLVGDQRDDAVVTFFDLDVATYVDPASKEVGGLTLPCSLEIFRRFWNGPPVTPEHAVEVNAEIESTCPALPKLRTLTPQPHKRRSLTAQLYLAEDPIATLYFVYNGLPVYSRSLRDDMTHVRIAKDTKLYEIPRDRNGERRIQERFNAAIAGHSQGRDFWLAFMLDGVQKLRDEGWDVVIDDAFPYRLADAGDWYVDADTGRDREWFDLKLGLVVDGVQINLLPALVDYLQGALGNGEAGVHRIGDRLFVQLPDGRYLPVPIERIRRIADTLVELFDHDALDKQQRLSLPASQASRLAQLTSEPDAPVLRSANPALLESVAELRNFSAIEPLQPPARFNATLRTYQQEGLGWLQFLRRCHLGGILADDMGLGKTVQTLAHLALEKEQGRLTKPSLIVAPVSVIGNWQREIQQFAPHLKQLTLHGSRRKELFGSIRDVDIVITSYPLLQLDSEVLTAHEFYVVVMDEAQVIKNPRAKVSQAARALRADHRLCLTGTPMENHLGELWSLIDFLQPGLLGEERDFQRQYRNAIEKNDDRDRAQSLSRRIAPFILRRTKDAVAPELPEKTQIIETIALDEKQRDFYDGVRLASHRRVRETIEERGLARSQITVLDALLKLRQACCDPRLVASGEENGEGIPSAKMDWLSNALPEMIEEGRRILLFSQFTSMLSLIEDHVQQLGIDYLLLTGETRDRTPLIERFQSGAVPLFLISLKAGGTGLNLTAADTVIHYDPWWNPAVEAQATDRAHRIGQHKPVFVYKLIAQGTVEERIVRLQEQKHALASQLYTEKNAAPMQLNAADLDMLFAP</sequence>
<dbReference type="RefSeq" id="WP_203165207.1">
    <property type="nucleotide sequence ID" value="NZ_JAEVLS010000001.1"/>
</dbReference>
<evidence type="ECO:0000313" key="8">
    <source>
        <dbReference type="EMBL" id="MBM0103221.1"/>
    </source>
</evidence>
<name>A0ABS1WQH7_9GAMM</name>
<dbReference type="Pfam" id="PF00176">
    <property type="entry name" value="SNF2-rel_dom"/>
    <property type="match status" value="1"/>
</dbReference>
<dbReference type="PROSITE" id="PS50966">
    <property type="entry name" value="ZF_SWIM"/>
    <property type="match status" value="1"/>
</dbReference>
<keyword evidence="3" id="KW-0862">Zinc</keyword>
<comment type="caution">
    <text evidence="8">The sequence shown here is derived from an EMBL/GenBank/DDBJ whole genome shotgun (WGS) entry which is preliminary data.</text>
</comment>
<keyword evidence="1" id="KW-0378">Hydrolase</keyword>
<feature type="domain" description="Helicase C-terminal" evidence="7">
    <location>
        <begin position="890"/>
        <end position="1047"/>
    </location>
</feature>
<evidence type="ECO:0000259" key="6">
    <source>
        <dbReference type="PROSITE" id="PS51192"/>
    </source>
</evidence>
<feature type="domain" description="SWIM-type" evidence="5">
    <location>
        <begin position="55"/>
        <end position="90"/>
    </location>
</feature>
<dbReference type="InterPro" id="IPR007527">
    <property type="entry name" value="Znf_SWIM"/>
</dbReference>
<dbReference type="InterPro" id="IPR001650">
    <property type="entry name" value="Helicase_C-like"/>
</dbReference>
<feature type="compositionally biased region" description="Polar residues" evidence="4">
    <location>
        <begin position="148"/>
        <end position="157"/>
    </location>
</feature>
<evidence type="ECO:0000256" key="2">
    <source>
        <dbReference type="ARBA" id="ARBA00022806"/>
    </source>
</evidence>
<evidence type="ECO:0000313" key="9">
    <source>
        <dbReference type="Proteomes" id="UP000661077"/>
    </source>
</evidence>
<dbReference type="InterPro" id="IPR027417">
    <property type="entry name" value="P-loop_NTPase"/>
</dbReference>
<dbReference type="SMART" id="SM00487">
    <property type="entry name" value="DEXDc"/>
    <property type="match status" value="1"/>
</dbReference>
<dbReference type="Pfam" id="PF00271">
    <property type="entry name" value="Helicase_C"/>
    <property type="match status" value="1"/>
</dbReference>
<dbReference type="CDD" id="cd18793">
    <property type="entry name" value="SF2_C_SNF"/>
    <property type="match status" value="1"/>
</dbReference>
<evidence type="ECO:0000259" key="7">
    <source>
        <dbReference type="PROSITE" id="PS51194"/>
    </source>
</evidence>
<dbReference type="GO" id="GO:0004386">
    <property type="term" value="F:helicase activity"/>
    <property type="evidence" value="ECO:0007669"/>
    <property type="project" value="UniProtKB-KW"/>
</dbReference>
<evidence type="ECO:0000256" key="1">
    <source>
        <dbReference type="ARBA" id="ARBA00022801"/>
    </source>
</evidence>
<dbReference type="InterPro" id="IPR049730">
    <property type="entry name" value="SNF2/RAD54-like_C"/>
</dbReference>
<gene>
    <name evidence="8" type="ORF">JM946_00610</name>
</gene>
<evidence type="ECO:0000256" key="3">
    <source>
        <dbReference type="PROSITE-ProRule" id="PRU00325"/>
    </source>
</evidence>
<dbReference type="Pfam" id="PF04434">
    <property type="entry name" value="SWIM"/>
    <property type="match status" value="1"/>
</dbReference>
<feature type="domain" description="Helicase ATP-binding" evidence="6">
    <location>
        <begin position="601"/>
        <end position="761"/>
    </location>
</feature>
<dbReference type="PROSITE" id="PS51194">
    <property type="entry name" value="HELICASE_CTER"/>
    <property type="match status" value="1"/>
</dbReference>
<keyword evidence="3" id="KW-0863">Zinc-finger</keyword>
<dbReference type="Gene3D" id="3.40.50.300">
    <property type="entry name" value="P-loop containing nucleotide triphosphate hydrolases"/>
    <property type="match status" value="1"/>
</dbReference>
<keyword evidence="2 8" id="KW-0347">Helicase</keyword>
<organism evidence="8 9">
    <name type="scientific">Steroidobacter gossypii</name>
    <dbReference type="NCBI Taxonomy" id="2805490"/>
    <lineage>
        <taxon>Bacteria</taxon>
        <taxon>Pseudomonadati</taxon>
        <taxon>Pseudomonadota</taxon>
        <taxon>Gammaproteobacteria</taxon>
        <taxon>Steroidobacterales</taxon>
        <taxon>Steroidobacteraceae</taxon>
        <taxon>Steroidobacter</taxon>
    </lineage>
</organism>
<reference evidence="8 9" key="1">
    <citation type="journal article" date="2021" name="Int. J. Syst. Evol. Microbiol.">
        <title>Steroidobacter gossypii sp. nov., isolated from soil of cotton cropping field.</title>
        <authorList>
            <person name="Huang R."/>
            <person name="Yang S."/>
            <person name="Zhen C."/>
            <person name="Liu W."/>
        </authorList>
    </citation>
    <scope>NUCLEOTIDE SEQUENCE [LARGE SCALE GENOMIC DNA]</scope>
    <source>
        <strain evidence="8 9">S1-65</strain>
    </source>
</reference>
<keyword evidence="3" id="KW-0479">Metal-binding</keyword>
<keyword evidence="2 8" id="KW-0547">Nucleotide-binding</keyword>
<dbReference type="InterPro" id="IPR038718">
    <property type="entry name" value="SNF2-like_sf"/>
</dbReference>